<reference evidence="2" key="1">
    <citation type="submission" date="2018-06" db="EMBL/GenBank/DDBJ databases">
        <authorList>
            <person name="Zhirakovskaya E."/>
        </authorList>
    </citation>
    <scope>NUCLEOTIDE SEQUENCE</scope>
</reference>
<sequence>MLEIEEFTKQDKLSLLFSGDLSVANTSEHQQQLLKAASKISHVHVKVANVENMDLSFLQLLFAWAQSMKRSGKNLTFDFLLGQEFERIFDESGFRQVFS</sequence>
<dbReference type="InterPro" id="IPR036513">
    <property type="entry name" value="STAS_dom_sf"/>
</dbReference>
<dbReference type="InterPro" id="IPR002645">
    <property type="entry name" value="STAS_dom"/>
</dbReference>
<dbReference type="InterPro" id="IPR058548">
    <property type="entry name" value="MlaB-like_STAS"/>
</dbReference>
<proteinExistence type="predicted"/>
<accession>A0A3B0UAX1</accession>
<name>A0A3B0UAX1_9ZZZZ</name>
<feature type="domain" description="STAS" evidence="1">
    <location>
        <begin position="2"/>
        <end position="99"/>
    </location>
</feature>
<organism evidence="2">
    <name type="scientific">hydrothermal vent metagenome</name>
    <dbReference type="NCBI Taxonomy" id="652676"/>
    <lineage>
        <taxon>unclassified sequences</taxon>
        <taxon>metagenomes</taxon>
        <taxon>ecological metagenomes</taxon>
    </lineage>
</organism>
<dbReference type="Gene3D" id="3.30.750.24">
    <property type="entry name" value="STAS domain"/>
    <property type="match status" value="1"/>
</dbReference>
<protein>
    <recommendedName>
        <fullName evidence="1">STAS domain-containing protein</fullName>
    </recommendedName>
</protein>
<dbReference type="AlphaFoldDB" id="A0A3B0UAX1"/>
<dbReference type="PROSITE" id="PS50801">
    <property type="entry name" value="STAS"/>
    <property type="match status" value="1"/>
</dbReference>
<evidence type="ECO:0000259" key="1">
    <source>
        <dbReference type="PROSITE" id="PS50801"/>
    </source>
</evidence>
<evidence type="ECO:0000313" key="2">
    <source>
        <dbReference type="EMBL" id="VAW27598.1"/>
    </source>
</evidence>
<gene>
    <name evidence="2" type="ORF">MNBD_BACTEROID07-110</name>
</gene>
<dbReference type="Pfam" id="PF13466">
    <property type="entry name" value="STAS_2"/>
    <property type="match status" value="1"/>
</dbReference>
<dbReference type="SUPFAM" id="SSF52091">
    <property type="entry name" value="SpoIIaa-like"/>
    <property type="match status" value="1"/>
</dbReference>
<dbReference type="EMBL" id="UOET01000133">
    <property type="protein sequence ID" value="VAW27598.1"/>
    <property type="molecule type" value="Genomic_DNA"/>
</dbReference>